<dbReference type="EMBL" id="JAMFTS010000003">
    <property type="protein sequence ID" value="KAJ4775038.1"/>
    <property type="molecule type" value="Genomic_DNA"/>
</dbReference>
<protein>
    <submittedName>
        <fullName evidence="3">Low-density receptor-like protein</fullName>
    </submittedName>
</protein>
<evidence type="ECO:0000313" key="4">
    <source>
        <dbReference type="EMBL" id="KAJ4783619.1"/>
    </source>
</evidence>
<evidence type="ECO:0000313" key="5">
    <source>
        <dbReference type="Proteomes" id="UP001140206"/>
    </source>
</evidence>
<dbReference type="Proteomes" id="UP001140206">
    <property type="component" value="Chromosome 2"/>
</dbReference>
<gene>
    <name evidence="4" type="ORF">LUZ62_034865</name>
    <name evidence="3" type="ORF">LUZ62_059295</name>
</gene>
<keyword evidence="2" id="KW-0472">Membrane</keyword>
<accession>A0AAV8E9W0</accession>
<organism evidence="3 5">
    <name type="scientific">Rhynchospora pubera</name>
    <dbReference type="NCBI Taxonomy" id="906938"/>
    <lineage>
        <taxon>Eukaryota</taxon>
        <taxon>Viridiplantae</taxon>
        <taxon>Streptophyta</taxon>
        <taxon>Embryophyta</taxon>
        <taxon>Tracheophyta</taxon>
        <taxon>Spermatophyta</taxon>
        <taxon>Magnoliopsida</taxon>
        <taxon>Liliopsida</taxon>
        <taxon>Poales</taxon>
        <taxon>Cyperaceae</taxon>
        <taxon>Cyperoideae</taxon>
        <taxon>Rhynchosporeae</taxon>
        <taxon>Rhynchospora</taxon>
    </lineage>
</organism>
<keyword evidence="2" id="KW-0812">Transmembrane</keyword>
<keyword evidence="2" id="KW-1133">Transmembrane helix</keyword>
<dbReference type="AlphaFoldDB" id="A0AAV8E9W0"/>
<dbReference type="EMBL" id="JAMFTS010000002">
    <property type="protein sequence ID" value="KAJ4783619.1"/>
    <property type="molecule type" value="Genomic_DNA"/>
</dbReference>
<dbReference type="PANTHER" id="PTHR34048:SF3">
    <property type="entry name" value="LOW-DENSITY RECEPTOR-LIKE PROTEIN"/>
    <property type="match status" value="1"/>
</dbReference>
<evidence type="ECO:0000313" key="3">
    <source>
        <dbReference type="EMBL" id="KAJ4775038.1"/>
    </source>
</evidence>
<feature type="transmembrane region" description="Helical" evidence="2">
    <location>
        <begin position="69"/>
        <end position="88"/>
    </location>
</feature>
<feature type="region of interest" description="Disordered" evidence="1">
    <location>
        <begin position="160"/>
        <end position="186"/>
    </location>
</feature>
<evidence type="ECO:0000256" key="1">
    <source>
        <dbReference type="SAM" id="MobiDB-lite"/>
    </source>
</evidence>
<dbReference type="InterPro" id="IPR040377">
    <property type="entry name" value="Ssl2009-like"/>
</dbReference>
<dbReference type="GO" id="GO:0009706">
    <property type="term" value="C:chloroplast inner membrane"/>
    <property type="evidence" value="ECO:0007669"/>
    <property type="project" value="TreeGrafter"/>
</dbReference>
<dbReference type="Proteomes" id="UP001140206">
    <property type="component" value="Chromosome 3"/>
</dbReference>
<sequence>MAIATSSATLALTSGINSNKNNVSLGGKLNGSSAYLPGLKINHKSYQVKGRRNLAVCARRDSSGGGGDFFAGFVLGGAIFGALAYYYAPQIRRVVEQENEHGFKIPKIENFSSDVYFYDDEDEGLEKTRDMLNSKIKQLNAAIDNVSTRLKENVASRFKGVTSKMPVPPPPPPHKSIDDGDMKYGV</sequence>
<feature type="compositionally biased region" description="Basic and acidic residues" evidence="1">
    <location>
        <begin position="175"/>
        <end position="186"/>
    </location>
</feature>
<dbReference type="GO" id="GO:0009535">
    <property type="term" value="C:chloroplast thylakoid membrane"/>
    <property type="evidence" value="ECO:0007669"/>
    <property type="project" value="TreeGrafter"/>
</dbReference>
<name>A0AAV8E9W0_9POAL</name>
<dbReference type="PANTHER" id="PTHR34048">
    <property type="entry name" value="LOW-DENSITY RECEPTOR-LIKE PROTEIN"/>
    <property type="match status" value="1"/>
</dbReference>
<proteinExistence type="predicted"/>
<comment type="caution">
    <text evidence="3">The sequence shown here is derived from an EMBL/GenBank/DDBJ whole genome shotgun (WGS) entry which is preliminary data.</text>
</comment>
<keyword evidence="3" id="KW-0675">Receptor</keyword>
<keyword evidence="5" id="KW-1185">Reference proteome</keyword>
<evidence type="ECO:0000256" key="2">
    <source>
        <dbReference type="SAM" id="Phobius"/>
    </source>
</evidence>
<reference evidence="3" key="1">
    <citation type="submission" date="2022-08" db="EMBL/GenBank/DDBJ databases">
        <authorList>
            <person name="Marques A."/>
        </authorList>
    </citation>
    <scope>NUCLEOTIDE SEQUENCE</scope>
    <source>
        <strain evidence="3">RhyPub2mFocal</strain>
        <tissue evidence="3">Leaves</tissue>
    </source>
</reference>